<evidence type="ECO:0000313" key="2">
    <source>
        <dbReference type="EMBL" id="KAG2389227.1"/>
    </source>
</evidence>
<sequence length="132" mass="15965">MTQNASTNSSLDKLLVDKKMNFVERFYWSEDDPEIEKQIAETCKPKLEIFEQCVQQKSYNRCVIPERRDFQRCILEEKLKFKERDHSLLQRMVLKAEFYRGNAGDTPSDYIEQRFEEDRRRERGEINDDDED</sequence>
<dbReference type="EMBL" id="PYSW02000008">
    <property type="protein sequence ID" value="KAG2389227.1"/>
    <property type="molecule type" value="Genomic_DNA"/>
</dbReference>
<feature type="compositionally biased region" description="Basic and acidic residues" evidence="1">
    <location>
        <begin position="111"/>
        <end position="126"/>
    </location>
</feature>
<dbReference type="GeneID" id="68107080"/>
<gene>
    <name evidence="2" type="ORF">C9374_014627</name>
</gene>
<comment type="caution">
    <text evidence="2">The sequence shown here is derived from an EMBL/GenBank/DDBJ whole genome shotgun (WGS) entry which is preliminary data.</text>
</comment>
<feature type="region of interest" description="Disordered" evidence="1">
    <location>
        <begin position="101"/>
        <end position="132"/>
    </location>
</feature>
<evidence type="ECO:0000256" key="1">
    <source>
        <dbReference type="SAM" id="MobiDB-lite"/>
    </source>
</evidence>
<accession>A0AA88GUQ4</accession>
<reference evidence="2 3" key="1">
    <citation type="journal article" date="2018" name="BMC Genomics">
        <title>The genome of Naegleria lovaniensis, the basis for a comparative approach to unravel pathogenicity factors of the human pathogenic amoeba N. fowleri.</title>
        <authorList>
            <person name="Liechti N."/>
            <person name="Schurch N."/>
            <person name="Bruggmann R."/>
            <person name="Wittwer M."/>
        </authorList>
    </citation>
    <scope>NUCLEOTIDE SEQUENCE [LARGE SCALE GENOMIC DNA]</scope>
    <source>
        <strain evidence="2 3">ATCC 30569</strain>
    </source>
</reference>
<keyword evidence="3" id="KW-1185">Reference proteome</keyword>
<dbReference type="AlphaFoldDB" id="A0AA88GUQ4"/>
<name>A0AA88GUQ4_NAELO</name>
<organism evidence="2 3">
    <name type="scientific">Naegleria lovaniensis</name>
    <name type="common">Amoeba</name>
    <dbReference type="NCBI Taxonomy" id="51637"/>
    <lineage>
        <taxon>Eukaryota</taxon>
        <taxon>Discoba</taxon>
        <taxon>Heterolobosea</taxon>
        <taxon>Tetramitia</taxon>
        <taxon>Eutetramitia</taxon>
        <taxon>Vahlkampfiidae</taxon>
        <taxon>Naegleria</taxon>
    </lineage>
</organism>
<evidence type="ECO:0000313" key="3">
    <source>
        <dbReference type="Proteomes" id="UP000816034"/>
    </source>
</evidence>
<protein>
    <submittedName>
        <fullName evidence="2">Uncharacterized protein</fullName>
    </submittedName>
</protein>
<dbReference type="RefSeq" id="XP_044553219.1">
    <property type="nucleotide sequence ID" value="XM_044690635.1"/>
</dbReference>
<dbReference type="Proteomes" id="UP000816034">
    <property type="component" value="Unassembled WGS sequence"/>
</dbReference>
<proteinExistence type="predicted"/>